<dbReference type="PROSITE" id="PS00108">
    <property type="entry name" value="PROTEIN_KINASE_ST"/>
    <property type="match status" value="1"/>
</dbReference>
<dbReference type="Gene3D" id="1.10.510.10">
    <property type="entry name" value="Transferase(Phosphotransferase) domain 1"/>
    <property type="match status" value="1"/>
</dbReference>
<feature type="region of interest" description="Disordered" evidence="3">
    <location>
        <begin position="1"/>
        <end position="77"/>
    </location>
</feature>
<dbReference type="EMBL" id="CP034206">
    <property type="protein sequence ID" value="QBZ58549.1"/>
    <property type="molecule type" value="Genomic_DNA"/>
</dbReference>
<dbReference type="InterPro" id="IPR008271">
    <property type="entry name" value="Ser/Thr_kinase_AS"/>
</dbReference>
<dbReference type="GO" id="GO:0005524">
    <property type="term" value="F:ATP binding"/>
    <property type="evidence" value="ECO:0007669"/>
    <property type="project" value="UniProtKB-KW"/>
</dbReference>
<dbReference type="PANTHER" id="PTHR24346">
    <property type="entry name" value="MAP/MICROTUBULE AFFINITY-REGULATING KINASE"/>
    <property type="match status" value="1"/>
</dbReference>
<evidence type="ECO:0000259" key="4">
    <source>
        <dbReference type="PROSITE" id="PS50011"/>
    </source>
</evidence>
<keyword evidence="1" id="KW-0547">Nucleotide-binding</keyword>
<evidence type="ECO:0000313" key="5">
    <source>
        <dbReference type="EMBL" id="QBZ58549.1"/>
    </source>
</evidence>
<dbReference type="SMART" id="SM00220">
    <property type="entry name" value="S_TKc"/>
    <property type="match status" value="1"/>
</dbReference>
<dbReference type="Proteomes" id="UP000294847">
    <property type="component" value="Chromosome 3"/>
</dbReference>
<name>A0A4P7N7W9_PYROR</name>
<organism evidence="5 6">
    <name type="scientific">Pyricularia oryzae</name>
    <name type="common">Rice blast fungus</name>
    <name type="synonym">Magnaporthe oryzae</name>
    <dbReference type="NCBI Taxonomy" id="318829"/>
    <lineage>
        <taxon>Eukaryota</taxon>
        <taxon>Fungi</taxon>
        <taxon>Dikarya</taxon>
        <taxon>Ascomycota</taxon>
        <taxon>Pezizomycotina</taxon>
        <taxon>Sordariomycetes</taxon>
        <taxon>Sordariomycetidae</taxon>
        <taxon>Magnaporthales</taxon>
        <taxon>Pyriculariaceae</taxon>
        <taxon>Pyricularia</taxon>
    </lineage>
</organism>
<dbReference type="PANTHER" id="PTHR24346:SF30">
    <property type="entry name" value="MATERNAL EMBRYONIC LEUCINE ZIPPER KINASE"/>
    <property type="match status" value="1"/>
</dbReference>
<evidence type="ECO:0000256" key="2">
    <source>
        <dbReference type="ARBA" id="ARBA00022840"/>
    </source>
</evidence>
<feature type="region of interest" description="Disordered" evidence="3">
    <location>
        <begin position="272"/>
        <end position="305"/>
    </location>
</feature>
<dbReference type="AlphaFoldDB" id="A0A4P7N7W9"/>
<feature type="compositionally biased region" description="Polar residues" evidence="3">
    <location>
        <begin position="42"/>
        <end position="52"/>
    </location>
</feature>
<dbReference type="InterPro" id="IPR000719">
    <property type="entry name" value="Prot_kinase_dom"/>
</dbReference>
<dbReference type="PROSITE" id="PS50011">
    <property type="entry name" value="PROTEIN_KINASE_DOM"/>
    <property type="match status" value="1"/>
</dbReference>
<evidence type="ECO:0000256" key="3">
    <source>
        <dbReference type="SAM" id="MobiDB-lite"/>
    </source>
</evidence>
<gene>
    <name evidence="5" type="ORF">PoMZ_03504</name>
</gene>
<dbReference type="GO" id="GO:0004674">
    <property type="term" value="F:protein serine/threonine kinase activity"/>
    <property type="evidence" value="ECO:0007669"/>
    <property type="project" value="TreeGrafter"/>
</dbReference>
<reference evidence="5 6" key="1">
    <citation type="journal article" date="2019" name="Mol. Biol. Evol.">
        <title>Blast fungal genomes show frequent chromosomal changes, gene gains and losses, and effector gene turnover.</title>
        <authorList>
            <person name="Gomez Luciano L.B."/>
            <person name="Jason Tsai I."/>
            <person name="Chuma I."/>
            <person name="Tosa Y."/>
            <person name="Chen Y.H."/>
            <person name="Li J.Y."/>
            <person name="Li M.Y."/>
            <person name="Jade Lu M.Y."/>
            <person name="Nakayashiki H."/>
            <person name="Li W.H."/>
        </authorList>
    </citation>
    <scope>NUCLEOTIDE SEQUENCE [LARGE SCALE GENOMIC DNA]</scope>
    <source>
        <strain evidence="5">MZ5-1-6</strain>
    </source>
</reference>
<accession>A0A4P7N7W9</accession>
<evidence type="ECO:0000256" key="1">
    <source>
        <dbReference type="ARBA" id="ARBA00022741"/>
    </source>
</evidence>
<evidence type="ECO:0000313" key="6">
    <source>
        <dbReference type="Proteomes" id="UP000294847"/>
    </source>
</evidence>
<dbReference type="GO" id="GO:0005737">
    <property type="term" value="C:cytoplasm"/>
    <property type="evidence" value="ECO:0007669"/>
    <property type="project" value="TreeGrafter"/>
</dbReference>
<dbReference type="InterPro" id="IPR011009">
    <property type="entry name" value="Kinase-like_dom_sf"/>
</dbReference>
<dbReference type="CDD" id="cd00180">
    <property type="entry name" value="PKc"/>
    <property type="match status" value="1"/>
</dbReference>
<dbReference type="GO" id="GO:0051094">
    <property type="term" value="P:positive regulation of developmental process"/>
    <property type="evidence" value="ECO:0007669"/>
    <property type="project" value="UniProtKB-ARBA"/>
</dbReference>
<dbReference type="SUPFAM" id="SSF56112">
    <property type="entry name" value="Protein kinase-like (PK-like)"/>
    <property type="match status" value="1"/>
</dbReference>
<keyword evidence="2" id="KW-0067">ATP-binding</keyword>
<proteinExistence type="predicted"/>
<dbReference type="Pfam" id="PF00069">
    <property type="entry name" value="Pkinase"/>
    <property type="match status" value="1"/>
</dbReference>
<dbReference type="GO" id="GO:0035556">
    <property type="term" value="P:intracellular signal transduction"/>
    <property type="evidence" value="ECO:0007669"/>
    <property type="project" value="TreeGrafter"/>
</dbReference>
<feature type="domain" description="Protein kinase" evidence="4">
    <location>
        <begin position="378"/>
        <end position="668"/>
    </location>
</feature>
<sequence length="671" mass="72141">MDSNVDDGANASGSTTEPIPSTELARMLEEHGVRLASPEAPSCSTNPFSSSELIRRHGEKDAASPASQEEGEDEAEGAPNVRIILGASPSQAVTVRLHPLGHIEPGADAKARYRRAVLDVAAKAGGTALPGALSYQKLFLTQSKENVGLTIQASAYVPSTQAGQRVPAAESPAQLLHCTLVFDPAADRIAIKNVDDNPVTLKMLPRNLPTKEGLEGQAAFTTQSVRSIEIGPYDYELLEAGPWAIHAASGQQVLEFSVLARSGISVLTNSQEPRTAKMLSQGAKRQHDFSQTEDPGPAKKGKLRELGSKDNATIVFQPAPIRALHQARGHPAVMGPSASASATSTRRDLLPINVHPMQYLHAGDKARVIGPAGEDYTVTYDKEIAMRANCHVFSGQHSSFPENNGAAVIKVIRSPSGPVEEGGSGKIAQAIHRSGHVWVQEVKNHSRLSEQPSVVRLFDADSRVFALYMEHVEAPSLVYYIQPNAAGPYCTLTRTNATEVLRDMSTALSYIHRQKIVHNDIKPDNILYSPTRGAVLIDFGLSTEITGRSSGLYTAGSPWYVPQEYLAQPSSRGAPGDVFALGVVMLFLAGKIPLPEGCRAHRTWRIADARYEGSQARMAMEKWLAFVGEVSETLNLADELESIISGVIQLVAAERMTTAELAERVTGLRIG</sequence>
<feature type="compositionally biased region" description="Basic and acidic residues" evidence="3">
    <location>
        <begin position="53"/>
        <end position="62"/>
    </location>
</feature>
<protein>
    <recommendedName>
        <fullName evidence="4">Protein kinase domain-containing protein</fullName>
    </recommendedName>
</protein>